<evidence type="ECO:0000313" key="3">
    <source>
        <dbReference type="Proteomes" id="UP000598217"/>
    </source>
</evidence>
<protein>
    <submittedName>
        <fullName evidence="2">Uncharacterized protein</fullName>
    </submittedName>
</protein>
<gene>
    <name evidence="2" type="ORF">H4W79_003760</name>
</gene>
<dbReference type="Proteomes" id="UP000598217">
    <property type="component" value="Unassembled WGS sequence"/>
</dbReference>
<proteinExistence type="predicted"/>
<evidence type="ECO:0000256" key="1">
    <source>
        <dbReference type="SAM" id="MobiDB-lite"/>
    </source>
</evidence>
<reference evidence="2 3" key="1">
    <citation type="submission" date="2020-10" db="EMBL/GenBank/DDBJ databases">
        <title>Sequencing the genomes of 1000 actinobacteria strains.</title>
        <authorList>
            <person name="Klenk H.-P."/>
        </authorList>
    </citation>
    <scope>NUCLEOTIDE SEQUENCE [LARGE SCALE GENOMIC DNA]</scope>
    <source>
        <strain evidence="2 3">DSM 45157</strain>
    </source>
</reference>
<dbReference type="RefSeq" id="WP_225942514.1">
    <property type="nucleotide sequence ID" value="NZ_BMXJ01000008.1"/>
</dbReference>
<feature type="region of interest" description="Disordered" evidence="1">
    <location>
        <begin position="45"/>
        <end position="87"/>
    </location>
</feature>
<feature type="compositionally biased region" description="Pro residues" evidence="1">
    <location>
        <begin position="58"/>
        <end position="73"/>
    </location>
</feature>
<organism evidence="2 3">
    <name type="scientific">Nocardiopsis terrae</name>
    <dbReference type="NCBI Taxonomy" id="372655"/>
    <lineage>
        <taxon>Bacteria</taxon>
        <taxon>Bacillati</taxon>
        <taxon>Actinomycetota</taxon>
        <taxon>Actinomycetes</taxon>
        <taxon>Streptosporangiales</taxon>
        <taxon>Nocardiopsidaceae</taxon>
        <taxon>Nocardiopsis</taxon>
    </lineage>
</organism>
<evidence type="ECO:0000313" key="2">
    <source>
        <dbReference type="EMBL" id="MBE1459546.1"/>
    </source>
</evidence>
<accession>A0ABR9HKJ7</accession>
<dbReference type="EMBL" id="JADBDY010000001">
    <property type="protein sequence ID" value="MBE1459546.1"/>
    <property type="molecule type" value="Genomic_DNA"/>
</dbReference>
<comment type="caution">
    <text evidence="2">The sequence shown here is derived from an EMBL/GenBank/DDBJ whole genome shotgun (WGS) entry which is preliminary data.</text>
</comment>
<keyword evidence="3" id="KW-1185">Reference proteome</keyword>
<name>A0ABR9HKJ7_9ACTN</name>
<sequence length="109" mass="12179">MLSLIVRLTRPTQGTHTSPCGYLWELGAEARRNRSRRVRRYALPVRPAEPALTRPEPVEPTPPAPAPSVPAPRRPVEDSCATAHPQAEIVRGPYRAWERQRSTLRGLVA</sequence>